<feature type="transmembrane region" description="Helical" evidence="2">
    <location>
        <begin position="145"/>
        <end position="168"/>
    </location>
</feature>
<dbReference type="PANTHER" id="PTHR16214:SF3">
    <property type="entry name" value="TRANSMEMBRANE PROTEIN 260"/>
    <property type="match status" value="1"/>
</dbReference>
<name>A0A023X1G0_RUBRA</name>
<evidence type="ECO:0008006" key="5">
    <source>
        <dbReference type="Google" id="ProtNLM"/>
    </source>
</evidence>
<dbReference type="HOGENOM" id="CLU_503330_0_0_11"/>
<feature type="transmembrane region" description="Helical" evidence="2">
    <location>
        <begin position="332"/>
        <end position="358"/>
    </location>
</feature>
<feature type="transmembrane region" description="Helical" evidence="2">
    <location>
        <begin position="70"/>
        <end position="90"/>
    </location>
</feature>
<dbReference type="PANTHER" id="PTHR16214">
    <property type="entry name" value="TRANSMEMBRANE PROTEIN 260"/>
    <property type="match status" value="1"/>
</dbReference>
<protein>
    <recommendedName>
        <fullName evidence="5">Dolichyl-phosphate-mannose-protein mannosyltransferase</fullName>
    </recommendedName>
</protein>
<feature type="transmembrane region" description="Helical" evidence="2">
    <location>
        <begin position="175"/>
        <end position="195"/>
    </location>
</feature>
<proteinExistence type="predicted"/>
<evidence type="ECO:0000313" key="4">
    <source>
        <dbReference type="Proteomes" id="UP000025229"/>
    </source>
</evidence>
<keyword evidence="2" id="KW-0812">Transmembrane</keyword>
<dbReference type="AlphaFoldDB" id="A0A023X1G0"/>
<keyword evidence="2" id="KW-1133">Transmembrane helix</keyword>
<dbReference type="EMBL" id="CP007514">
    <property type="protein sequence ID" value="AHY46026.1"/>
    <property type="molecule type" value="Genomic_DNA"/>
</dbReference>
<dbReference type="InterPro" id="IPR021280">
    <property type="entry name" value="TMEM260-like"/>
</dbReference>
<feature type="transmembrane region" description="Helical" evidence="2">
    <location>
        <begin position="201"/>
        <end position="219"/>
    </location>
</feature>
<feature type="transmembrane region" description="Helical" evidence="2">
    <location>
        <begin position="268"/>
        <end position="286"/>
    </location>
</feature>
<feature type="region of interest" description="Disordered" evidence="1">
    <location>
        <begin position="25"/>
        <end position="62"/>
    </location>
</feature>
<dbReference type="OrthoDB" id="144153at2"/>
<dbReference type="KEGG" id="rrd:RradSPS_0743"/>
<keyword evidence="2" id="KW-0472">Membrane</keyword>
<evidence type="ECO:0000313" key="3">
    <source>
        <dbReference type="EMBL" id="AHY46026.1"/>
    </source>
</evidence>
<feature type="transmembrane region" description="Helical" evidence="2">
    <location>
        <begin position="389"/>
        <end position="411"/>
    </location>
</feature>
<keyword evidence="4" id="KW-1185">Reference proteome</keyword>
<dbReference type="STRING" id="42256.RradSPS_0743"/>
<feature type="transmembrane region" description="Helical" evidence="2">
    <location>
        <begin position="431"/>
        <end position="454"/>
    </location>
</feature>
<dbReference type="Pfam" id="PF11028">
    <property type="entry name" value="TMEM260-like"/>
    <property type="match status" value="1"/>
</dbReference>
<organism evidence="3 4">
    <name type="scientific">Rubrobacter radiotolerans</name>
    <name type="common">Arthrobacter radiotolerans</name>
    <dbReference type="NCBI Taxonomy" id="42256"/>
    <lineage>
        <taxon>Bacteria</taxon>
        <taxon>Bacillati</taxon>
        <taxon>Actinomycetota</taxon>
        <taxon>Rubrobacteria</taxon>
        <taxon>Rubrobacterales</taxon>
        <taxon>Rubrobacteraceae</taxon>
        <taxon>Rubrobacter</taxon>
    </lineage>
</organism>
<evidence type="ECO:0000256" key="1">
    <source>
        <dbReference type="SAM" id="MobiDB-lite"/>
    </source>
</evidence>
<accession>A0A023X1G0</accession>
<dbReference type="InterPro" id="IPR052724">
    <property type="entry name" value="GT117_domain-containing"/>
</dbReference>
<reference evidence="3 4" key="1">
    <citation type="submission" date="2014-03" db="EMBL/GenBank/DDBJ databases">
        <title>Complete genome sequence of the Radio-Resistant Rubrobacter radiotolerans RSPS-4.</title>
        <authorList>
            <person name="Egas C.C."/>
            <person name="Barroso C.C."/>
            <person name="Froufe H.J.C."/>
            <person name="Pacheco J.J."/>
            <person name="Albuquerque L.L."/>
            <person name="da Costa M.M.S."/>
        </authorList>
    </citation>
    <scope>NUCLEOTIDE SEQUENCE [LARGE SCALE GENOMIC DNA]</scope>
    <source>
        <strain evidence="3 4">RSPS-4</strain>
    </source>
</reference>
<feature type="transmembrane region" description="Helical" evidence="2">
    <location>
        <begin position="364"/>
        <end position="382"/>
    </location>
</feature>
<dbReference type="eggNOG" id="COG1807">
    <property type="taxonomic scope" value="Bacteria"/>
</dbReference>
<dbReference type="Proteomes" id="UP000025229">
    <property type="component" value="Chromosome"/>
</dbReference>
<feature type="transmembrane region" description="Helical" evidence="2">
    <location>
        <begin position="226"/>
        <end position="256"/>
    </location>
</feature>
<evidence type="ECO:0000256" key="2">
    <source>
        <dbReference type="SAM" id="Phobius"/>
    </source>
</evidence>
<gene>
    <name evidence="3" type="ORF">RradSPS_0743</name>
</gene>
<sequence>MLVRNPADLVKPLTLFFEKVLPAKGRKEGSASGGGDPETDAPSAPTRRLSRERAGNASGRRRRLAPERGAALLAVLGGLLLGGFALWLYVRTLAPTVLYYDPAGMYDSLMLQVKAAVLGIPNPTGYPTYIMLAHLFTYLPVEGGVAYRVNLASAVFGALAVAGVFAVCRLLTGRLAPAAAGALLFALGPAFWSQAVITEVYTLNVLFIVADLTVLLLWRRTRRDRYLLLFAFLMGLTMTHHMTSGLVLPAAALFVALTDWRKLTEWRLLLKGAGLFLLGLLPYAYLPVRAAMDPPLNEWDPSTPERFFALVTGRGFESRMFAFPWEEVPDRLALYASLLGSQFNPLFLIVAAVGALYLSYRRDLAALGMLLSLYLGWLVYALGYNIRDVWVYFIPTYLVVAIFAASGFGAALDVVARAGRAVPEVLRLRGAGAAIGGGLSAVAVAALSVLMVYLPFSGFRETYEQVDMSENYHGLHVINAVAENAAKDATVLQNNGVLFYLQYVSGDRPDLKVVDPFPAGGWQSESPVWVEAARESLHEGRRTYILFPGGTAEENESLFFAAGYALVPDESGLFYEVTDAEHDPALQKLINVHRTL</sequence>